<name>A0ABN1N2T0_9BACT</name>
<gene>
    <name evidence="1" type="ORF">GCM10009119_28950</name>
</gene>
<organism evidence="1 2">
    <name type="scientific">Algoriphagus jejuensis</name>
    <dbReference type="NCBI Taxonomy" id="419934"/>
    <lineage>
        <taxon>Bacteria</taxon>
        <taxon>Pseudomonadati</taxon>
        <taxon>Bacteroidota</taxon>
        <taxon>Cytophagia</taxon>
        <taxon>Cytophagales</taxon>
        <taxon>Cyclobacteriaceae</taxon>
        <taxon>Algoriphagus</taxon>
    </lineage>
</organism>
<protein>
    <submittedName>
        <fullName evidence="1">Uncharacterized protein</fullName>
    </submittedName>
</protein>
<dbReference type="Proteomes" id="UP001500469">
    <property type="component" value="Unassembled WGS sequence"/>
</dbReference>
<evidence type="ECO:0000313" key="1">
    <source>
        <dbReference type="EMBL" id="GAA0879925.1"/>
    </source>
</evidence>
<sequence length="212" mass="25161">MSLTVTWASYKIMQSQLNLNYNLSMPIFEINQNQKYNPNSGFYETNEITIEKVSGYGNNFHSNLISIIEFNLHDSLFNSKDIKYILYGYYETTFVGNNFSETHTGYKNNLKLLEFTRNMGEKLEDSLKFRYAFIKIINYLKIDYIDINNTKKTNYYNVDFNRTTLLDEDAEILFKEFGQMETKAKYIQLFDWKDSEGDSVLRRVVDDFYSVK</sequence>
<evidence type="ECO:0000313" key="2">
    <source>
        <dbReference type="Proteomes" id="UP001500469"/>
    </source>
</evidence>
<comment type="caution">
    <text evidence="1">The sequence shown here is derived from an EMBL/GenBank/DDBJ whole genome shotgun (WGS) entry which is preliminary data.</text>
</comment>
<keyword evidence="2" id="KW-1185">Reference proteome</keyword>
<dbReference type="RefSeq" id="WP_343852830.1">
    <property type="nucleotide sequence ID" value="NZ_BAAAFI010000037.1"/>
</dbReference>
<dbReference type="EMBL" id="BAAAFI010000037">
    <property type="protein sequence ID" value="GAA0879925.1"/>
    <property type="molecule type" value="Genomic_DNA"/>
</dbReference>
<reference evidence="1 2" key="1">
    <citation type="journal article" date="2019" name="Int. J. Syst. Evol. Microbiol.">
        <title>The Global Catalogue of Microorganisms (GCM) 10K type strain sequencing project: providing services to taxonomists for standard genome sequencing and annotation.</title>
        <authorList>
            <consortium name="The Broad Institute Genomics Platform"/>
            <consortium name="The Broad Institute Genome Sequencing Center for Infectious Disease"/>
            <person name="Wu L."/>
            <person name="Ma J."/>
        </authorList>
    </citation>
    <scope>NUCLEOTIDE SEQUENCE [LARGE SCALE GENOMIC DNA]</scope>
    <source>
        <strain evidence="1 2">JCM 16112</strain>
    </source>
</reference>
<accession>A0ABN1N2T0</accession>
<proteinExistence type="predicted"/>